<dbReference type="AlphaFoldDB" id="A0A8S2XUN4"/>
<dbReference type="EMBL" id="CAJOBA010098737">
    <property type="protein sequence ID" value="CAF4512583.1"/>
    <property type="molecule type" value="Genomic_DNA"/>
</dbReference>
<organism evidence="2 3">
    <name type="scientific">Didymodactylos carnosus</name>
    <dbReference type="NCBI Taxonomy" id="1234261"/>
    <lineage>
        <taxon>Eukaryota</taxon>
        <taxon>Metazoa</taxon>
        <taxon>Spiralia</taxon>
        <taxon>Gnathifera</taxon>
        <taxon>Rotifera</taxon>
        <taxon>Eurotatoria</taxon>
        <taxon>Bdelloidea</taxon>
        <taxon>Philodinida</taxon>
        <taxon>Philodinidae</taxon>
        <taxon>Didymodactylos</taxon>
    </lineage>
</organism>
<evidence type="ECO:0000313" key="3">
    <source>
        <dbReference type="Proteomes" id="UP000682733"/>
    </source>
</evidence>
<dbReference type="Proteomes" id="UP000682733">
    <property type="component" value="Unassembled WGS sequence"/>
</dbReference>
<dbReference type="EMBL" id="CAJNOK010068880">
    <property type="protein sequence ID" value="CAF1658018.1"/>
    <property type="molecule type" value="Genomic_DNA"/>
</dbReference>
<sequence length="35" mass="3659">APNEPKSPTCAVVFGLAPCKNGLSALPLIKPWLPE</sequence>
<reference evidence="2" key="1">
    <citation type="submission" date="2021-02" db="EMBL/GenBank/DDBJ databases">
        <authorList>
            <person name="Nowell W R."/>
        </authorList>
    </citation>
    <scope>NUCLEOTIDE SEQUENCE</scope>
</reference>
<name>A0A8S2XUN4_9BILA</name>
<comment type="caution">
    <text evidence="2">The sequence shown here is derived from an EMBL/GenBank/DDBJ whole genome shotgun (WGS) entry which is preliminary data.</text>
</comment>
<dbReference type="Proteomes" id="UP000677228">
    <property type="component" value="Unassembled WGS sequence"/>
</dbReference>
<gene>
    <name evidence="1" type="ORF">OVA965_LOCUS45152</name>
    <name evidence="2" type="ORF">TMI583_LOCUS48401</name>
</gene>
<accession>A0A8S2XUN4</accession>
<proteinExistence type="predicted"/>
<feature type="non-terminal residue" evidence="2">
    <location>
        <position position="1"/>
    </location>
</feature>
<evidence type="ECO:0000313" key="2">
    <source>
        <dbReference type="EMBL" id="CAF4512583.1"/>
    </source>
</evidence>
<protein>
    <submittedName>
        <fullName evidence="2">Uncharacterized protein</fullName>
    </submittedName>
</protein>
<evidence type="ECO:0000313" key="1">
    <source>
        <dbReference type="EMBL" id="CAF1658018.1"/>
    </source>
</evidence>